<dbReference type="KEGG" id="cvn:111126773"/>
<proteinExistence type="predicted"/>
<dbReference type="GeneID" id="111126773"/>
<gene>
    <name evidence="3" type="primary">LOC111126773</name>
</gene>
<evidence type="ECO:0000313" key="2">
    <source>
        <dbReference type="Proteomes" id="UP000694844"/>
    </source>
</evidence>
<evidence type="ECO:0000256" key="1">
    <source>
        <dbReference type="SAM" id="MobiDB-lite"/>
    </source>
</evidence>
<dbReference type="AlphaFoldDB" id="A0A8B8DHG6"/>
<feature type="region of interest" description="Disordered" evidence="1">
    <location>
        <begin position="35"/>
        <end position="90"/>
    </location>
</feature>
<organism evidence="2 3">
    <name type="scientific">Crassostrea virginica</name>
    <name type="common">Eastern oyster</name>
    <dbReference type="NCBI Taxonomy" id="6565"/>
    <lineage>
        <taxon>Eukaryota</taxon>
        <taxon>Metazoa</taxon>
        <taxon>Spiralia</taxon>
        <taxon>Lophotrochozoa</taxon>
        <taxon>Mollusca</taxon>
        <taxon>Bivalvia</taxon>
        <taxon>Autobranchia</taxon>
        <taxon>Pteriomorphia</taxon>
        <taxon>Ostreida</taxon>
        <taxon>Ostreoidea</taxon>
        <taxon>Ostreidae</taxon>
        <taxon>Crassostrea</taxon>
    </lineage>
</organism>
<dbReference type="OrthoDB" id="6126485at2759"/>
<keyword evidence="2" id="KW-1185">Reference proteome</keyword>
<name>A0A8B8DHG6_CRAVI</name>
<dbReference type="RefSeq" id="XP_022327338.1">
    <property type="nucleotide sequence ID" value="XM_022471630.1"/>
</dbReference>
<sequence length="113" mass="13433">MIIDKELIISMTDEELSSYIPKHGDRLRLKRFLTRSQKEEKQNHKRENRLSILRKKIEDKRHRKPKTDSSAEEESEEMRPRQLGNRNAQKQTRKIELGWIHLGVQSSKSALQS</sequence>
<accession>A0A8B8DHG6</accession>
<evidence type="ECO:0000313" key="3">
    <source>
        <dbReference type="RefSeq" id="XP_022327338.1"/>
    </source>
</evidence>
<protein>
    <submittedName>
        <fullName evidence="3">Uncharacterized protein LOC111126773</fullName>
    </submittedName>
</protein>
<reference evidence="3" key="1">
    <citation type="submission" date="2025-08" db="UniProtKB">
        <authorList>
            <consortium name="RefSeq"/>
        </authorList>
    </citation>
    <scope>IDENTIFICATION</scope>
    <source>
        <tissue evidence="3">Whole sample</tissue>
    </source>
</reference>
<dbReference type="Proteomes" id="UP000694844">
    <property type="component" value="Chromosome 3"/>
</dbReference>